<dbReference type="EMBL" id="MU004198">
    <property type="protein sequence ID" value="KAF2489906.1"/>
    <property type="molecule type" value="Genomic_DNA"/>
</dbReference>
<evidence type="ECO:0000313" key="2">
    <source>
        <dbReference type="EMBL" id="KAF2489906.1"/>
    </source>
</evidence>
<dbReference type="Proteomes" id="UP000799750">
    <property type="component" value="Unassembled WGS sequence"/>
</dbReference>
<proteinExistence type="predicted"/>
<feature type="region of interest" description="Disordered" evidence="1">
    <location>
        <begin position="20"/>
        <end position="47"/>
    </location>
</feature>
<name>A0A6A6QD15_9PEZI</name>
<dbReference type="AlphaFoldDB" id="A0A6A6QD15"/>
<feature type="region of interest" description="Disordered" evidence="1">
    <location>
        <begin position="353"/>
        <end position="377"/>
    </location>
</feature>
<evidence type="ECO:0000313" key="3">
    <source>
        <dbReference type="Proteomes" id="UP000799750"/>
    </source>
</evidence>
<gene>
    <name evidence="2" type="ORF">BU16DRAFT_544257</name>
</gene>
<organism evidence="2 3">
    <name type="scientific">Lophium mytilinum</name>
    <dbReference type="NCBI Taxonomy" id="390894"/>
    <lineage>
        <taxon>Eukaryota</taxon>
        <taxon>Fungi</taxon>
        <taxon>Dikarya</taxon>
        <taxon>Ascomycota</taxon>
        <taxon>Pezizomycotina</taxon>
        <taxon>Dothideomycetes</taxon>
        <taxon>Pleosporomycetidae</taxon>
        <taxon>Mytilinidiales</taxon>
        <taxon>Mytilinidiaceae</taxon>
        <taxon>Lophium</taxon>
    </lineage>
</organism>
<protein>
    <submittedName>
        <fullName evidence="2">Uncharacterized protein</fullName>
    </submittedName>
</protein>
<keyword evidence="3" id="KW-1185">Reference proteome</keyword>
<evidence type="ECO:0000256" key="1">
    <source>
        <dbReference type="SAM" id="MobiDB-lite"/>
    </source>
</evidence>
<feature type="compositionally biased region" description="Low complexity" evidence="1">
    <location>
        <begin position="353"/>
        <end position="370"/>
    </location>
</feature>
<accession>A0A6A6QD15</accession>
<reference evidence="2" key="1">
    <citation type="journal article" date="2020" name="Stud. Mycol.">
        <title>101 Dothideomycetes genomes: a test case for predicting lifestyles and emergence of pathogens.</title>
        <authorList>
            <person name="Haridas S."/>
            <person name="Albert R."/>
            <person name="Binder M."/>
            <person name="Bloem J."/>
            <person name="Labutti K."/>
            <person name="Salamov A."/>
            <person name="Andreopoulos B."/>
            <person name="Baker S."/>
            <person name="Barry K."/>
            <person name="Bills G."/>
            <person name="Bluhm B."/>
            <person name="Cannon C."/>
            <person name="Castanera R."/>
            <person name="Culley D."/>
            <person name="Daum C."/>
            <person name="Ezra D."/>
            <person name="Gonzalez J."/>
            <person name="Henrissat B."/>
            <person name="Kuo A."/>
            <person name="Liang C."/>
            <person name="Lipzen A."/>
            <person name="Lutzoni F."/>
            <person name="Magnuson J."/>
            <person name="Mondo S."/>
            <person name="Nolan M."/>
            <person name="Ohm R."/>
            <person name="Pangilinan J."/>
            <person name="Park H.-J."/>
            <person name="Ramirez L."/>
            <person name="Alfaro M."/>
            <person name="Sun H."/>
            <person name="Tritt A."/>
            <person name="Yoshinaga Y."/>
            <person name="Zwiers L.-H."/>
            <person name="Turgeon B."/>
            <person name="Goodwin S."/>
            <person name="Spatafora J."/>
            <person name="Crous P."/>
            <person name="Grigoriev I."/>
        </authorList>
    </citation>
    <scope>NUCLEOTIDE SEQUENCE</scope>
    <source>
        <strain evidence="2">CBS 269.34</strain>
    </source>
</reference>
<sequence length="377" mass="42290">MYHGATDLCRMCWALPRHGNHHSHDDDARRVSATRLPSSRCGGDSAGRKQGFEQWAWGSVVEAVSRPFAGWKLGRRRCWTKEGRGAWQHRHVARPCLAAREGMNAWRAKPIVRRGAPHRRLVRAGWGGGWRWWRCDGRGRRTATGAERSCRCTHMKGPWAMAGKVSDRHGNCINHRGRLRRHRMGSLQPRWQLHFLQPGAEPPPWTPSSRLGGRQARTLAQHSVPVPDPPMESTLPLSPMWSRPLKRGEHPTASQMRSGTHQHTFKVARLPVRINPVPPAAALSETSALWMRPWARLCRPEPRLRGRGQTRVRRALPGSIVCCAAGVGKVASSTPQRMTMRCHLESQHRARVSSSLHSTAAVVTTTSSTALERKHAV</sequence>